<dbReference type="Pfam" id="PF12833">
    <property type="entry name" value="HTH_18"/>
    <property type="match status" value="1"/>
</dbReference>
<evidence type="ECO:0000313" key="18">
    <source>
        <dbReference type="EMBL" id="VYT56680.1"/>
    </source>
</evidence>
<dbReference type="InterPro" id="IPR018062">
    <property type="entry name" value="HTH_AraC-typ_CS"/>
</dbReference>
<dbReference type="SMART" id="SM00448">
    <property type="entry name" value="REC"/>
    <property type="match status" value="1"/>
</dbReference>
<gene>
    <name evidence="18" type="primary">todS_25</name>
    <name evidence="18" type="ORF">BOLFYP28_05329</name>
</gene>
<dbReference type="FunFam" id="2.60.40.10:FF:000791">
    <property type="entry name" value="Two-component system sensor histidine kinase/response regulator"/>
    <property type="match status" value="1"/>
</dbReference>
<dbReference type="InterPro" id="IPR011006">
    <property type="entry name" value="CheY-like_superfamily"/>
</dbReference>
<evidence type="ECO:0000256" key="9">
    <source>
        <dbReference type="ARBA" id="ARBA00023015"/>
    </source>
</evidence>
<dbReference type="SMART" id="SM00342">
    <property type="entry name" value="HTH_ARAC"/>
    <property type="match status" value="1"/>
</dbReference>
<dbReference type="Gene3D" id="2.60.40.10">
    <property type="entry name" value="Immunoglobulins"/>
    <property type="match status" value="1"/>
</dbReference>
<evidence type="ECO:0000256" key="1">
    <source>
        <dbReference type="ARBA" id="ARBA00000085"/>
    </source>
</evidence>
<dbReference type="Pfam" id="PF02518">
    <property type="entry name" value="HATPase_c"/>
    <property type="match status" value="1"/>
</dbReference>
<evidence type="ECO:0000256" key="3">
    <source>
        <dbReference type="ARBA" id="ARBA00022553"/>
    </source>
</evidence>
<dbReference type="GO" id="GO:0000155">
    <property type="term" value="F:phosphorelay sensor kinase activity"/>
    <property type="evidence" value="ECO:0007669"/>
    <property type="project" value="InterPro"/>
</dbReference>
<organism evidence="18">
    <name type="scientific">Bacteroides ovatus</name>
    <dbReference type="NCBI Taxonomy" id="28116"/>
    <lineage>
        <taxon>Bacteria</taxon>
        <taxon>Pseudomonadati</taxon>
        <taxon>Bacteroidota</taxon>
        <taxon>Bacteroidia</taxon>
        <taxon>Bacteroidales</taxon>
        <taxon>Bacteroidaceae</taxon>
        <taxon>Bacteroides</taxon>
    </lineage>
</organism>
<dbReference type="InterPro" id="IPR011110">
    <property type="entry name" value="Reg_prop"/>
</dbReference>
<proteinExistence type="predicted"/>
<dbReference type="SUPFAM" id="SSF52172">
    <property type="entry name" value="CheY-like"/>
    <property type="match status" value="1"/>
</dbReference>
<dbReference type="InterPro" id="IPR009057">
    <property type="entry name" value="Homeodomain-like_sf"/>
</dbReference>
<protein>
    <recommendedName>
        <fullName evidence="2">histidine kinase</fullName>
        <ecNumber evidence="2">2.7.13.3</ecNumber>
    </recommendedName>
</protein>
<dbReference type="InterPro" id="IPR036890">
    <property type="entry name" value="HATPase_C_sf"/>
</dbReference>
<evidence type="ECO:0000259" key="16">
    <source>
        <dbReference type="PROSITE" id="PS50109"/>
    </source>
</evidence>
<dbReference type="PROSITE" id="PS00041">
    <property type="entry name" value="HTH_ARAC_FAMILY_1"/>
    <property type="match status" value="1"/>
</dbReference>
<evidence type="ECO:0000256" key="11">
    <source>
        <dbReference type="ARBA" id="ARBA00023163"/>
    </source>
</evidence>
<feature type="domain" description="Response regulatory" evidence="17">
    <location>
        <begin position="1180"/>
        <end position="1295"/>
    </location>
</feature>
<keyword evidence="4 18" id="KW-0808">Transferase</keyword>
<dbReference type="InterPro" id="IPR011123">
    <property type="entry name" value="Y_Y_Y"/>
</dbReference>
<keyword evidence="11" id="KW-0804">Transcription</keyword>
<keyword evidence="9" id="KW-0805">Transcription regulation</keyword>
<keyword evidence="8" id="KW-0902">Two-component regulatory system</keyword>
<dbReference type="PROSITE" id="PS50110">
    <property type="entry name" value="RESPONSE_REGULATORY"/>
    <property type="match status" value="1"/>
</dbReference>
<dbReference type="PANTHER" id="PTHR43547:SF2">
    <property type="entry name" value="HYBRID SIGNAL TRANSDUCTION HISTIDINE KINASE C"/>
    <property type="match status" value="1"/>
</dbReference>
<dbReference type="GO" id="GO:0003700">
    <property type="term" value="F:DNA-binding transcription factor activity"/>
    <property type="evidence" value="ECO:0007669"/>
    <property type="project" value="InterPro"/>
</dbReference>
<dbReference type="PROSITE" id="PS50109">
    <property type="entry name" value="HIS_KIN"/>
    <property type="match status" value="1"/>
</dbReference>
<dbReference type="FunFam" id="1.10.287.130:FF:000045">
    <property type="entry name" value="Two-component system sensor histidine kinase/response regulator"/>
    <property type="match status" value="1"/>
</dbReference>
<evidence type="ECO:0000256" key="7">
    <source>
        <dbReference type="ARBA" id="ARBA00022840"/>
    </source>
</evidence>
<dbReference type="GO" id="GO:0005524">
    <property type="term" value="F:ATP binding"/>
    <property type="evidence" value="ECO:0007669"/>
    <property type="project" value="UniProtKB-KW"/>
</dbReference>
<keyword evidence="5" id="KW-0547">Nucleotide-binding</keyword>
<evidence type="ECO:0000259" key="17">
    <source>
        <dbReference type="PROSITE" id="PS50110"/>
    </source>
</evidence>
<keyword evidence="14" id="KW-0812">Transmembrane</keyword>
<feature type="region of interest" description="Disordered" evidence="13">
    <location>
        <begin position="1426"/>
        <end position="1455"/>
    </location>
</feature>
<dbReference type="Gene3D" id="3.30.565.10">
    <property type="entry name" value="Histidine kinase-like ATPase, C-terminal domain"/>
    <property type="match status" value="1"/>
</dbReference>
<dbReference type="SUPFAM" id="SSF46689">
    <property type="entry name" value="Homeodomain-like"/>
    <property type="match status" value="1"/>
</dbReference>
<dbReference type="Gene3D" id="1.10.10.60">
    <property type="entry name" value="Homeodomain-like"/>
    <property type="match status" value="2"/>
</dbReference>
<dbReference type="Pfam" id="PF00512">
    <property type="entry name" value="HisKA"/>
    <property type="match status" value="1"/>
</dbReference>
<dbReference type="EMBL" id="CACRTD010000104">
    <property type="protein sequence ID" value="VYT56680.1"/>
    <property type="molecule type" value="Genomic_DNA"/>
</dbReference>
<comment type="catalytic activity">
    <reaction evidence="1">
        <text>ATP + protein L-histidine = ADP + protein N-phospho-L-histidine.</text>
        <dbReference type="EC" id="2.7.13.3"/>
    </reaction>
</comment>
<dbReference type="InterPro" id="IPR015943">
    <property type="entry name" value="WD40/YVTN_repeat-like_dom_sf"/>
</dbReference>
<evidence type="ECO:0000256" key="6">
    <source>
        <dbReference type="ARBA" id="ARBA00022777"/>
    </source>
</evidence>
<feature type="modified residue" description="4-aspartylphosphate" evidence="12">
    <location>
        <position position="1228"/>
    </location>
</feature>
<evidence type="ECO:0000259" key="15">
    <source>
        <dbReference type="PROSITE" id="PS01124"/>
    </source>
</evidence>
<dbReference type="CDD" id="cd00082">
    <property type="entry name" value="HisKA"/>
    <property type="match status" value="1"/>
</dbReference>
<dbReference type="Gene3D" id="2.130.10.10">
    <property type="entry name" value="YVTN repeat-like/Quinoprotein amine dehydrogenase"/>
    <property type="match status" value="3"/>
</dbReference>
<dbReference type="Gene3D" id="1.10.287.130">
    <property type="match status" value="1"/>
</dbReference>
<dbReference type="InterPro" id="IPR013783">
    <property type="entry name" value="Ig-like_fold"/>
</dbReference>
<dbReference type="InterPro" id="IPR005467">
    <property type="entry name" value="His_kinase_dom"/>
</dbReference>
<evidence type="ECO:0000256" key="14">
    <source>
        <dbReference type="SAM" id="Phobius"/>
    </source>
</evidence>
<dbReference type="InterPro" id="IPR004358">
    <property type="entry name" value="Sig_transdc_His_kin-like_C"/>
</dbReference>
<dbReference type="Pfam" id="PF07494">
    <property type="entry name" value="Reg_prop"/>
    <property type="match status" value="6"/>
</dbReference>
<feature type="domain" description="HTH araC/xylS-type" evidence="15">
    <location>
        <begin position="1327"/>
        <end position="1426"/>
    </location>
</feature>
<name>A0A6N2XT03_BACOV</name>
<evidence type="ECO:0000256" key="12">
    <source>
        <dbReference type="PROSITE-ProRule" id="PRU00169"/>
    </source>
</evidence>
<feature type="domain" description="Histidine kinase" evidence="16">
    <location>
        <begin position="919"/>
        <end position="1134"/>
    </location>
</feature>
<dbReference type="PANTHER" id="PTHR43547">
    <property type="entry name" value="TWO-COMPONENT HISTIDINE KINASE"/>
    <property type="match status" value="1"/>
</dbReference>
<accession>A0A6N2XT03</accession>
<dbReference type="SMART" id="SM00388">
    <property type="entry name" value="HisKA"/>
    <property type="match status" value="1"/>
</dbReference>
<dbReference type="InterPro" id="IPR003594">
    <property type="entry name" value="HATPase_dom"/>
</dbReference>
<reference evidence="18" key="1">
    <citation type="submission" date="2019-11" db="EMBL/GenBank/DDBJ databases">
        <authorList>
            <person name="Feng L."/>
        </authorList>
    </citation>
    <scope>NUCLEOTIDE SEQUENCE</scope>
    <source>
        <strain evidence="18">BovatusLFYP28</strain>
    </source>
</reference>
<dbReference type="InterPro" id="IPR001789">
    <property type="entry name" value="Sig_transdc_resp-reg_receiver"/>
</dbReference>
<dbReference type="SUPFAM" id="SSF55874">
    <property type="entry name" value="ATPase domain of HSP90 chaperone/DNA topoisomerase II/histidine kinase"/>
    <property type="match status" value="1"/>
</dbReference>
<keyword evidence="7" id="KW-0067">ATP-binding</keyword>
<keyword evidence="6 18" id="KW-0418">Kinase</keyword>
<dbReference type="Pfam" id="PF00072">
    <property type="entry name" value="Response_reg"/>
    <property type="match status" value="1"/>
</dbReference>
<keyword evidence="3 12" id="KW-0597">Phosphoprotein</keyword>
<evidence type="ECO:0000256" key="13">
    <source>
        <dbReference type="SAM" id="MobiDB-lite"/>
    </source>
</evidence>
<evidence type="ECO:0000256" key="10">
    <source>
        <dbReference type="ARBA" id="ARBA00023125"/>
    </source>
</evidence>
<sequence>MPAYNTYKSTMKKNTFLILSLLLLYLYPLSASVEIRSNKLTTGDGLANNSTRYMMQDSKGFIWLGTLNGLSYYDGNSFVNIYPDINNPLSLADSRIRSMEEDPNGFMWISTISSFISCYDLRHGCFVDFTGNGEYKENYSKFIILSDNSIWLWHNQNGCRRVVYQDGKFSSQAYKEKSGNLPSDKVQFVLESAKGEVWIGTDKGLLKYQNGKTNNLDPQQQNWEHIISYDKYTCIITDKNEIYRHTYSTDKLEKVASLAESFDDTGHVTGNFLLHDKWVLFTVNGSYILDIPTGKLSRYSELNIKNGAVTRDNKKNVWVHNYTGNLWYVDITTGKIKPFQFLSSKHIGYIDVERYSIVHDSRDILWISTYGNGLYAYELSTGNLQHFTFEVNQSSHINSNYLQFVIEDRSGGIWVSSEFSGLSHLEILNKGTQRIHPSGENSSDRSNTIRMLFQTQNGNIYMANRMGSLYEYNSALTKVIRQEDFTHNVYSMNEDQEGNLWLGMRGIGLRIGANKWYENDPRTPNSLSNDQVYSIYRDRKGRMWLGTFGGGLNLAIKTADGYQFKHFLQDNYGEKRIRVIEEDKNGRMWVGTNNGIYIFHPDSLIASPKNYVIYNHANGTFPSNEIRCLMNDDKGNMWIGTSGAGFAVCHPGDSYQHLTFDCYDIKDGLSNAVVQSIVQDKDHKMWIATEYGISRFTPATKQIENYFFSSYTLGNVYSENTACVSNDGKLLFGTNYGLVVLDANKIETLDKPASVIFTGLQINGAHMLPGVEDSPLQEAMPYINELNLKYYQSSLTISFSTFNYLDGVSKYSYSLPPYDTEWSSPSSLNFATYRNLPPGKYELHVKACNAAGIWGEENVMEIVIAPPFWKTGWAYLIYAILIAIAGYFSFRIIKNFNALRNRIAVENQLTEYKLEFFTNISHEFRTPLTLIQGALERIVNMGNHSKDMQHSLKIMDKSTKRMLRLINQLLEFRKMQKNKLALSLEETDVVAFCYEIFLSFKDVSESKNMDFRFEPSQNSYKMPVDKGNLDKVIYNLLSNAFKYTPSNGKIIFKVDVQEQKKQLCIQVIDTGLGIPKEKRAELFKRFMQSSFSHSSVGVGLHLTYGLVNIHKGTISYNENEGGGSIFTVELPTDASVYEEKDFLVPNQLLIEEEEQRHKEFVTDENTDEQATPPVPLNKRKVLIIEDDNDVREFLKEEIGHYFEVVAEADGISGFERAQTYDADLIICDVLMPGMTGFEVTKKLKNEFATSHIPIILLTALNMEEKYLEGIESGADAYITKPFSISLLLARISKLIEQRDKLREKFSNEPGMVHAAICTNNKDSKFLAKLNEMLNEHMVETEFSVDDYANLMGLGRTVFYKKVRGVTGYSPNEYLRVIRLKKAAELLLTEDLTVSEISYKVGINDPYYFSKCFKNQFGIAPSVYQKNGGKAPASNDTAENTEQTSEEKEEGNKTDV</sequence>
<evidence type="ECO:0000256" key="5">
    <source>
        <dbReference type="ARBA" id="ARBA00022741"/>
    </source>
</evidence>
<evidence type="ECO:0000256" key="2">
    <source>
        <dbReference type="ARBA" id="ARBA00012438"/>
    </source>
</evidence>
<keyword evidence="14" id="KW-1133">Transmembrane helix</keyword>
<dbReference type="Gene3D" id="3.40.50.2300">
    <property type="match status" value="1"/>
</dbReference>
<dbReference type="SUPFAM" id="SSF82171">
    <property type="entry name" value="DPP6 N-terminal domain-like"/>
    <property type="match status" value="1"/>
</dbReference>
<dbReference type="SMART" id="SM00387">
    <property type="entry name" value="HATPase_c"/>
    <property type="match status" value="1"/>
</dbReference>
<evidence type="ECO:0000256" key="8">
    <source>
        <dbReference type="ARBA" id="ARBA00023012"/>
    </source>
</evidence>
<feature type="transmembrane region" description="Helical" evidence="14">
    <location>
        <begin position="873"/>
        <end position="893"/>
    </location>
</feature>
<dbReference type="InterPro" id="IPR018060">
    <property type="entry name" value="HTH_AraC"/>
</dbReference>
<dbReference type="PROSITE" id="PS01124">
    <property type="entry name" value="HTH_ARAC_FAMILY_2"/>
    <property type="match status" value="1"/>
</dbReference>
<dbReference type="SUPFAM" id="SSF47384">
    <property type="entry name" value="Homodimeric domain of signal transducing histidine kinase"/>
    <property type="match status" value="1"/>
</dbReference>
<dbReference type="EC" id="2.7.13.3" evidence="2"/>
<evidence type="ECO:0000256" key="4">
    <source>
        <dbReference type="ARBA" id="ARBA00022679"/>
    </source>
</evidence>
<keyword evidence="10" id="KW-0238">DNA-binding</keyword>
<dbReference type="GO" id="GO:0043565">
    <property type="term" value="F:sequence-specific DNA binding"/>
    <property type="evidence" value="ECO:0007669"/>
    <property type="project" value="InterPro"/>
</dbReference>
<dbReference type="Pfam" id="PF07495">
    <property type="entry name" value="Y_Y_Y"/>
    <property type="match status" value="1"/>
</dbReference>
<dbReference type="SUPFAM" id="SSF63829">
    <property type="entry name" value="Calcium-dependent phosphotriesterase"/>
    <property type="match status" value="2"/>
</dbReference>
<dbReference type="FunFam" id="3.30.565.10:FF:000037">
    <property type="entry name" value="Hybrid sensor histidine kinase/response regulator"/>
    <property type="match status" value="1"/>
</dbReference>
<dbReference type="InterPro" id="IPR003661">
    <property type="entry name" value="HisK_dim/P_dom"/>
</dbReference>
<dbReference type="PRINTS" id="PR00344">
    <property type="entry name" value="BCTRLSENSOR"/>
</dbReference>
<keyword evidence="14" id="KW-0472">Membrane</keyword>
<dbReference type="InterPro" id="IPR036097">
    <property type="entry name" value="HisK_dim/P_sf"/>
</dbReference>